<feature type="chain" id="PRO_5047182172" description="DUF11 domain-containing protein" evidence="1">
    <location>
        <begin position="27"/>
        <end position="354"/>
    </location>
</feature>
<keyword evidence="1" id="KW-0732">Signal</keyword>
<dbReference type="RefSeq" id="WP_343889346.1">
    <property type="nucleotide sequence ID" value="NZ_BAAAEH010000021.1"/>
</dbReference>
<feature type="signal peptide" evidence="1">
    <location>
        <begin position="1"/>
        <end position="26"/>
    </location>
</feature>
<gene>
    <name evidence="2" type="ORF">ABC974_12455</name>
</gene>
<name>A0ABU9Y3U4_9SPHN</name>
<organism evidence="2 3">
    <name type="scientific">Sphingomonas oligophenolica</name>
    <dbReference type="NCBI Taxonomy" id="301154"/>
    <lineage>
        <taxon>Bacteria</taxon>
        <taxon>Pseudomonadati</taxon>
        <taxon>Pseudomonadota</taxon>
        <taxon>Alphaproteobacteria</taxon>
        <taxon>Sphingomonadales</taxon>
        <taxon>Sphingomonadaceae</taxon>
        <taxon>Sphingomonas</taxon>
    </lineage>
</organism>
<evidence type="ECO:0000313" key="2">
    <source>
        <dbReference type="EMBL" id="MEN2790442.1"/>
    </source>
</evidence>
<protein>
    <recommendedName>
        <fullName evidence="4">DUF11 domain-containing protein</fullName>
    </recommendedName>
</protein>
<evidence type="ECO:0008006" key="4">
    <source>
        <dbReference type="Google" id="ProtNLM"/>
    </source>
</evidence>
<sequence length="354" mass="34920">MKHANRLLCAASISALFALGATPAYAAGTTAGATITNTVTVNFQVGGVAQTAQSASNSVTVDRKVNLTIVNVGSTTSVSPGQTAAVTTFQVTNSSNDTLDLSLAALNQSGGTAAHGGTDAIDVSNFKYYADTNSNGVYDAGTDTQITWLDEVAADTTKTVFVVSDVPLTATNGQVAGIVLTARAEASGSAGTQGALLTATAGANTSGVDTVFADGAGATDSANDGAYSVKGDYTVSAALLTVTKTSILISDPVSGTTNPKAIPGAVMEYCIIVSNGAGAATSTSLSISDPLPTTVTYNSGYGIFINGTVTGGTCNSDGSAGGSYAATPTPTVSGGLANLSAGASETLRFRVTIN</sequence>
<keyword evidence="3" id="KW-1185">Reference proteome</keyword>
<evidence type="ECO:0000256" key="1">
    <source>
        <dbReference type="SAM" id="SignalP"/>
    </source>
</evidence>
<accession>A0ABU9Y3U4</accession>
<dbReference type="EMBL" id="JBDIME010000009">
    <property type="protein sequence ID" value="MEN2790442.1"/>
    <property type="molecule type" value="Genomic_DNA"/>
</dbReference>
<proteinExistence type="predicted"/>
<dbReference type="Proteomes" id="UP001419910">
    <property type="component" value="Unassembled WGS sequence"/>
</dbReference>
<comment type="caution">
    <text evidence="2">The sequence shown here is derived from an EMBL/GenBank/DDBJ whole genome shotgun (WGS) entry which is preliminary data.</text>
</comment>
<reference evidence="2 3" key="1">
    <citation type="submission" date="2024-05" db="EMBL/GenBank/DDBJ databases">
        <authorList>
            <person name="Liu Q."/>
            <person name="Xin Y.-H."/>
        </authorList>
    </citation>
    <scope>NUCLEOTIDE SEQUENCE [LARGE SCALE GENOMIC DNA]</scope>
    <source>
        <strain evidence="2 3">CGMCC 1.10181</strain>
    </source>
</reference>
<evidence type="ECO:0000313" key="3">
    <source>
        <dbReference type="Proteomes" id="UP001419910"/>
    </source>
</evidence>